<dbReference type="Proteomes" id="UP000177996">
    <property type="component" value="Unassembled WGS sequence"/>
</dbReference>
<protein>
    <recommendedName>
        <fullName evidence="4">Response regulatory domain-containing protein</fullName>
    </recommendedName>
</protein>
<evidence type="ECO:0000256" key="1">
    <source>
        <dbReference type="ARBA" id="ARBA00022553"/>
    </source>
</evidence>
<evidence type="ECO:0000256" key="3">
    <source>
        <dbReference type="PROSITE-ProRule" id="PRU00169"/>
    </source>
</evidence>
<dbReference type="PANTHER" id="PTHR44591:SF14">
    <property type="entry name" value="PROTEIN PILG"/>
    <property type="match status" value="1"/>
</dbReference>
<evidence type="ECO:0000259" key="4">
    <source>
        <dbReference type="PROSITE" id="PS50110"/>
    </source>
</evidence>
<dbReference type="PANTHER" id="PTHR44591">
    <property type="entry name" value="STRESS RESPONSE REGULATOR PROTEIN 1"/>
    <property type="match status" value="1"/>
</dbReference>
<sequence>MTSLVQHPKILVVEDELPLRQALLDILMYEKFTVFQARNGEDGLALALKENPDIILLDIIMPIMDGLTMLKKLRKSGSYGARVPVIILSNLTVYNESLEGDVSTTHPESYLLKTNWAIEDVVKIVKSVLEETRTEKPKQQ</sequence>
<dbReference type="Gene3D" id="3.40.50.2300">
    <property type="match status" value="1"/>
</dbReference>
<dbReference type="InterPro" id="IPR050595">
    <property type="entry name" value="Bact_response_regulator"/>
</dbReference>
<dbReference type="InterPro" id="IPR001789">
    <property type="entry name" value="Sig_transdc_resp-reg_receiver"/>
</dbReference>
<dbReference type="SMART" id="SM00448">
    <property type="entry name" value="REC"/>
    <property type="match status" value="1"/>
</dbReference>
<comment type="caution">
    <text evidence="5">The sequence shown here is derived from an EMBL/GenBank/DDBJ whole genome shotgun (WGS) entry which is preliminary data.</text>
</comment>
<dbReference type="STRING" id="1798661.A3D65_00050"/>
<evidence type="ECO:0000313" key="5">
    <source>
        <dbReference type="EMBL" id="OGZ09904.1"/>
    </source>
</evidence>
<feature type="modified residue" description="4-aspartylphosphate" evidence="3">
    <location>
        <position position="58"/>
    </location>
</feature>
<dbReference type="AlphaFoldDB" id="A0A1G2D8D6"/>
<gene>
    <name evidence="5" type="ORF">A3D65_00050</name>
</gene>
<dbReference type="GO" id="GO:0000160">
    <property type="term" value="P:phosphorelay signal transduction system"/>
    <property type="evidence" value="ECO:0007669"/>
    <property type="project" value="UniProtKB-KW"/>
</dbReference>
<accession>A0A1G2D8D6</accession>
<dbReference type="SUPFAM" id="SSF52172">
    <property type="entry name" value="CheY-like"/>
    <property type="match status" value="1"/>
</dbReference>
<name>A0A1G2D8D6_9BACT</name>
<keyword evidence="2" id="KW-0902">Two-component regulatory system</keyword>
<evidence type="ECO:0000313" key="6">
    <source>
        <dbReference type="Proteomes" id="UP000177996"/>
    </source>
</evidence>
<evidence type="ECO:0000256" key="2">
    <source>
        <dbReference type="ARBA" id="ARBA00023012"/>
    </source>
</evidence>
<dbReference type="Pfam" id="PF00072">
    <property type="entry name" value="Response_reg"/>
    <property type="match status" value="1"/>
</dbReference>
<reference evidence="5 6" key="1">
    <citation type="journal article" date="2016" name="Nat. Commun.">
        <title>Thousands of microbial genomes shed light on interconnected biogeochemical processes in an aquifer system.</title>
        <authorList>
            <person name="Anantharaman K."/>
            <person name="Brown C.T."/>
            <person name="Hug L.A."/>
            <person name="Sharon I."/>
            <person name="Castelle C.J."/>
            <person name="Probst A.J."/>
            <person name="Thomas B.C."/>
            <person name="Singh A."/>
            <person name="Wilkins M.J."/>
            <person name="Karaoz U."/>
            <person name="Brodie E.L."/>
            <person name="Williams K.H."/>
            <person name="Hubbard S.S."/>
            <person name="Banfield J.F."/>
        </authorList>
    </citation>
    <scope>NUCLEOTIDE SEQUENCE [LARGE SCALE GENOMIC DNA]</scope>
</reference>
<dbReference type="CDD" id="cd17574">
    <property type="entry name" value="REC_OmpR"/>
    <property type="match status" value="1"/>
</dbReference>
<feature type="domain" description="Response regulatory" evidence="4">
    <location>
        <begin position="9"/>
        <end position="128"/>
    </location>
</feature>
<proteinExistence type="predicted"/>
<dbReference type="EMBL" id="MHLL01000014">
    <property type="protein sequence ID" value="OGZ09904.1"/>
    <property type="molecule type" value="Genomic_DNA"/>
</dbReference>
<dbReference type="PROSITE" id="PS50110">
    <property type="entry name" value="RESPONSE_REGULATORY"/>
    <property type="match status" value="1"/>
</dbReference>
<organism evidence="5 6">
    <name type="scientific">Candidatus Lloydbacteria bacterium RIFCSPHIGHO2_02_FULL_50_13</name>
    <dbReference type="NCBI Taxonomy" id="1798661"/>
    <lineage>
        <taxon>Bacteria</taxon>
        <taxon>Candidatus Lloydiibacteriota</taxon>
    </lineage>
</organism>
<dbReference type="InterPro" id="IPR011006">
    <property type="entry name" value="CheY-like_superfamily"/>
</dbReference>
<keyword evidence="1 3" id="KW-0597">Phosphoprotein</keyword>